<keyword evidence="1" id="KW-1133">Transmembrane helix</keyword>
<dbReference type="InterPro" id="IPR054291">
    <property type="entry name" value="DUF7027"/>
</dbReference>
<keyword evidence="4" id="KW-1185">Reference proteome</keyword>
<organism evidence="3 4">
    <name type="scientific">Lucilia cuprina</name>
    <name type="common">Green bottle fly</name>
    <name type="synonym">Australian sheep blowfly</name>
    <dbReference type="NCBI Taxonomy" id="7375"/>
    <lineage>
        <taxon>Eukaryota</taxon>
        <taxon>Metazoa</taxon>
        <taxon>Ecdysozoa</taxon>
        <taxon>Arthropoda</taxon>
        <taxon>Hexapoda</taxon>
        <taxon>Insecta</taxon>
        <taxon>Pterygota</taxon>
        <taxon>Neoptera</taxon>
        <taxon>Endopterygota</taxon>
        <taxon>Diptera</taxon>
        <taxon>Brachycera</taxon>
        <taxon>Muscomorpha</taxon>
        <taxon>Oestroidea</taxon>
        <taxon>Calliphoridae</taxon>
        <taxon>Luciliinae</taxon>
        <taxon>Lucilia</taxon>
    </lineage>
</organism>
<evidence type="ECO:0000313" key="3">
    <source>
        <dbReference type="EMBL" id="KNC23326.1"/>
    </source>
</evidence>
<evidence type="ECO:0000256" key="1">
    <source>
        <dbReference type="SAM" id="Phobius"/>
    </source>
</evidence>
<feature type="transmembrane region" description="Helical" evidence="1">
    <location>
        <begin position="84"/>
        <end position="104"/>
    </location>
</feature>
<dbReference type="PANTHER" id="PTHR36694">
    <property type="entry name" value="PASIFLORA 1, ISOFORM A-RELATED"/>
    <property type="match status" value="1"/>
</dbReference>
<feature type="transmembrane region" description="Helical" evidence="1">
    <location>
        <begin position="48"/>
        <end position="72"/>
    </location>
</feature>
<proteinExistence type="predicted"/>
<protein>
    <recommendedName>
        <fullName evidence="2">DUF7027 domain-containing protein</fullName>
    </recommendedName>
</protein>
<dbReference type="Pfam" id="PF22954">
    <property type="entry name" value="DUF7027"/>
    <property type="match status" value="1"/>
</dbReference>
<dbReference type="OMA" id="KSTAYRH"/>
<dbReference type="AlphaFoldDB" id="A0A0L0BTI0"/>
<keyword evidence="1" id="KW-0812">Transmembrane</keyword>
<comment type="caution">
    <text evidence="3">The sequence shown here is derived from an EMBL/GenBank/DDBJ whole genome shotgun (WGS) entry which is preliminary data.</text>
</comment>
<accession>A0A0L0BTI0</accession>
<gene>
    <name evidence="3" type="ORF">FF38_02217</name>
</gene>
<evidence type="ECO:0000313" key="4">
    <source>
        <dbReference type="Proteomes" id="UP000037069"/>
    </source>
</evidence>
<dbReference type="Proteomes" id="UP000037069">
    <property type="component" value="Unassembled WGS sequence"/>
</dbReference>
<feature type="transmembrane region" description="Helical" evidence="1">
    <location>
        <begin position="110"/>
        <end position="132"/>
    </location>
</feature>
<evidence type="ECO:0000259" key="2">
    <source>
        <dbReference type="Pfam" id="PF22954"/>
    </source>
</evidence>
<keyword evidence="1" id="KW-0472">Membrane</keyword>
<sequence length="161" mass="18355">MKSLNQFTTSIILAALTLVTCVIRAEFLFSVLHDITSPKHYGDGDIVINIILVINMVVYLILAIFCLLLMYAIVQQNHLLMMPWLFVALLSVICEVIFVIYIVASGHKKAVLILLIGTALSLWIIWVIFSFYKKLRQEALTNREETIRGYRFTAANTVEVY</sequence>
<name>A0A0L0BTI0_LUCCU</name>
<feature type="domain" description="DUF7027" evidence="2">
    <location>
        <begin position="12"/>
        <end position="108"/>
    </location>
</feature>
<dbReference type="EMBL" id="JRES01001367">
    <property type="protein sequence ID" value="KNC23326.1"/>
    <property type="molecule type" value="Genomic_DNA"/>
</dbReference>
<reference evidence="3 4" key="1">
    <citation type="journal article" date="2015" name="Nat. Commun.">
        <title>Lucilia cuprina genome unlocks parasitic fly biology to underpin future interventions.</title>
        <authorList>
            <person name="Anstead C.A."/>
            <person name="Korhonen P.K."/>
            <person name="Young N.D."/>
            <person name="Hall R.S."/>
            <person name="Jex A.R."/>
            <person name="Murali S.C."/>
            <person name="Hughes D.S."/>
            <person name="Lee S.F."/>
            <person name="Perry T."/>
            <person name="Stroehlein A.J."/>
            <person name="Ansell B.R."/>
            <person name="Breugelmans B."/>
            <person name="Hofmann A."/>
            <person name="Qu J."/>
            <person name="Dugan S."/>
            <person name="Lee S.L."/>
            <person name="Chao H."/>
            <person name="Dinh H."/>
            <person name="Han Y."/>
            <person name="Doddapaneni H.V."/>
            <person name="Worley K.C."/>
            <person name="Muzny D.M."/>
            <person name="Ioannidis P."/>
            <person name="Waterhouse R.M."/>
            <person name="Zdobnov E.M."/>
            <person name="James P.J."/>
            <person name="Bagnall N.H."/>
            <person name="Kotze A.C."/>
            <person name="Gibbs R.A."/>
            <person name="Richards S."/>
            <person name="Batterham P."/>
            <person name="Gasser R.B."/>
        </authorList>
    </citation>
    <scope>NUCLEOTIDE SEQUENCE [LARGE SCALE GENOMIC DNA]</scope>
    <source>
        <strain evidence="3 4">LS</strain>
        <tissue evidence="3">Full body</tissue>
    </source>
</reference>
<dbReference type="OrthoDB" id="8118226at2759"/>
<dbReference type="PANTHER" id="PTHR36694:SF11">
    <property type="entry name" value="LP21121P-RELATED"/>
    <property type="match status" value="1"/>
</dbReference>